<dbReference type="Pfam" id="PF14307">
    <property type="entry name" value="Glyco_tran_WbsX"/>
    <property type="match status" value="1"/>
</dbReference>
<organism evidence="2 3">
    <name type="scientific">Halobaculum litoreum</name>
    <dbReference type="NCBI Taxonomy" id="3031998"/>
    <lineage>
        <taxon>Archaea</taxon>
        <taxon>Methanobacteriati</taxon>
        <taxon>Methanobacteriota</taxon>
        <taxon>Stenosarchaea group</taxon>
        <taxon>Halobacteria</taxon>
        <taxon>Halobacteriales</taxon>
        <taxon>Haloferacaceae</taxon>
        <taxon>Halobaculum</taxon>
    </lineage>
</organism>
<dbReference type="AlphaFoldDB" id="A0ABD5XSR0"/>
<proteinExistence type="predicted"/>
<gene>
    <name evidence="2" type="ORF">ACFQRB_20085</name>
</gene>
<keyword evidence="3" id="KW-1185">Reference proteome</keyword>
<feature type="region of interest" description="Disordered" evidence="1">
    <location>
        <begin position="417"/>
        <end position="449"/>
    </location>
</feature>
<dbReference type="PANTHER" id="PTHR41244">
    <property type="entry name" value="RHAMNAN SYNTHESIS F"/>
    <property type="match status" value="1"/>
</dbReference>
<reference evidence="2 3" key="1">
    <citation type="journal article" date="2019" name="Int. J. Syst. Evol. Microbiol.">
        <title>The Global Catalogue of Microorganisms (GCM) 10K type strain sequencing project: providing services to taxonomists for standard genome sequencing and annotation.</title>
        <authorList>
            <consortium name="The Broad Institute Genomics Platform"/>
            <consortium name="The Broad Institute Genome Sequencing Center for Infectious Disease"/>
            <person name="Wu L."/>
            <person name="Ma J."/>
        </authorList>
    </citation>
    <scope>NUCLEOTIDE SEQUENCE [LARGE SCALE GENOMIC DNA]</scope>
    <source>
        <strain evidence="2 3">DT92</strain>
    </source>
</reference>
<protein>
    <submittedName>
        <fullName evidence="2">Glycoside hydrolase family 99-like domain-containing protein</fullName>
    </submittedName>
</protein>
<dbReference type="Proteomes" id="UP001596368">
    <property type="component" value="Unassembled WGS sequence"/>
</dbReference>
<dbReference type="InterPro" id="IPR032719">
    <property type="entry name" value="WbsX"/>
</dbReference>
<comment type="caution">
    <text evidence="2">The sequence shown here is derived from an EMBL/GenBank/DDBJ whole genome shotgun (WGS) entry which is preliminary data.</text>
</comment>
<accession>A0ABD5XSR0</accession>
<dbReference type="Gene3D" id="3.20.20.80">
    <property type="entry name" value="Glycosidases"/>
    <property type="match status" value="1"/>
</dbReference>
<name>A0ABD5XSR0_9EURY</name>
<evidence type="ECO:0000313" key="2">
    <source>
        <dbReference type="EMBL" id="MFC7138149.1"/>
    </source>
</evidence>
<evidence type="ECO:0000313" key="3">
    <source>
        <dbReference type="Proteomes" id="UP001596368"/>
    </source>
</evidence>
<dbReference type="PANTHER" id="PTHR41244:SF1">
    <property type="entry name" value="GLYCOSYLTRANSFERASE"/>
    <property type="match status" value="1"/>
</dbReference>
<sequence length="449" mass="49564">MTLRVAGGTEYDVEVSAVTESGERVVDAITSEYIPIDVDPADPQRLVGAHYYPWYEMADGHRNWTDRVVSRPALGEYASDSERIVDRHVAWSLAHGIRWWSISWWGAGSGTDVALRETVLEADRVDELEFSVLYETVGRFGEFDLDMDRPGARRRLAADLTYLENEYFHRDNYLHIDGRPVVYFYVAGGLEGDVAGAFDAAAADLDVDPYVLAGVPFGRPPTGPVMAVADGLSPYNPYDAREDIETVFHDRYEAGNKMLDLGARAADVDMIPVVIPGYDDTGLPARIREDNPVLSASPERFERVCDQVNPHLADAPAVLVTSFNEWYEDTQIEPDETHGEAYLDTVAAKLASADSRGFDPTGAMLEMEFDRAIQPDGSSRHLSFMATRIAFAADGRSLVSYDIGGSPEPLYVGECTTPNPTTARRGGGSAARMRRRACSSMRTSRARTR</sequence>
<evidence type="ECO:0000256" key="1">
    <source>
        <dbReference type="SAM" id="MobiDB-lite"/>
    </source>
</evidence>
<dbReference type="EMBL" id="JBHSZG010000008">
    <property type="protein sequence ID" value="MFC7138149.1"/>
    <property type="molecule type" value="Genomic_DNA"/>
</dbReference>